<evidence type="ECO:0000313" key="4">
    <source>
        <dbReference type="Proteomes" id="UP000663828"/>
    </source>
</evidence>
<name>A0A814GF80_ADIRI</name>
<dbReference type="Proteomes" id="UP000663828">
    <property type="component" value="Unassembled WGS sequence"/>
</dbReference>
<dbReference type="AlphaFoldDB" id="A0A814GF80"/>
<protein>
    <recommendedName>
        <fullName evidence="1">DUF1868 domain-containing protein</fullName>
    </recommendedName>
</protein>
<dbReference type="InterPro" id="IPR009097">
    <property type="entry name" value="Cyclic_Pdiesterase"/>
</dbReference>
<evidence type="ECO:0000313" key="2">
    <source>
        <dbReference type="EMBL" id="CAF0995546.1"/>
    </source>
</evidence>
<dbReference type="EMBL" id="CAJNOR010000739">
    <property type="protein sequence ID" value="CAF0995546.1"/>
    <property type="molecule type" value="Genomic_DNA"/>
</dbReference>
<accession>A0A814GF80</accession>
<gene>
    <name evidence="3" type="ORF">EDS130_LOCUS14842</name>
    <name evidence="2" type="ORF">XAT740_LOCUS12926</name>
</gene>
<organism evidence="2 4">
    <name type="scientific">Adineta ricciae</name>
    <name type="common">Rotifer</name>
    <dbReference type="NCBI Taxonomy" id="249248"/>
    <lineage>
        <taxon>Eukaryota</taxon>
        <taxon>Metazoa</taxon>
        <taxon>Spiralia</taxon>
        <taxon>Gnathifera</taxon>
        <taxon>Rotifera</taxon>
        <taxon>Eurotatoria</taxon>
        <taxon>Bdelloidea</taxon>
        <taxon>Adinetida</taxon>
        <taxon>Adinetidae</taxon>
        <taxon>Adineta</taxon>
    </lineage>
</organism>
<dbReference type="InterPro" id="IPR015069">
    <property type="entry name" value="2H-PEstase_DUF1868"/>
</dbReference>
<dbReference type="Proteomes" id="UP000663852">
    <property type="component" value="Unassembled WGS sequence"/>
</dbReference>
<proteinExistence type="predicted"/>
<keyword evidence="4" id="KW-1185">Reference proteome</keyword>
<evidence type="ECO:0000259" key="1">
    <source>
        <dbReference type="Pfam" id="PF08975"/>
    </source>
</evidence>
<comment type="caution">
    <text evidence="2">The sequence shown here is derived from an EMBL/GenBank/DDBJ whole genome shotgun (WGS) entry which is preliminary data.</text>
</comment>
<dbReference type="Pfam" id="PF08975">
    <property type="entry name" value="2H-phosphodiest"/>
    <property type="match status" value="1"/>
</dbReference>
<dbReference type="SUPFAM" id="SSF55144">
    <property type="entry name" value="LigT-like"/>
    <property type="match status" value="1"/>
</dbReference>
<reference evidence="2" key="1">
    <citation type="submission" date="2021-02" db="EMBL/GenBank/DDBJ databases">
        <authorList>
            <person name="Nowell W R."/>
        </authorList>
    </citation>
    <scope>NUCLEOTIDE SEQUENCE</scope>
</reference>
<sequence>MNKKKVDPAGNYLPYPGYTIIAHALHPLPAPLIELVAYLSSSELGHYYSFLPSTSYHVTINPLRNVLKEHQSLLQLEQHELQKRNTSSTCITDKLCCSKVLLIEVQFPLW</sequence>
<dbReference type="OrthoDB" id="10001238at2759"/>
<dbReference type="EMBL" id="CAJNOJ010000061">
    <property type="protein sequence ID" value="CAF1000168.1"/>
    <property type="molecule type" value="Genomic_DNA"/>
</dbReference>
<feature type="domain" description="DUF1868" evidence="1">
    <location>
        <begin position="6"/>
        <end position="60"/>
    </location>
</feature>
<dbReference type="Gene3D" id="3.90.1140.10">
    <property type="entry name" value="Cyclic phosphodiesterase"/>
    <property type="match status" value="1"/>
</dbReference>
<evidence type="ECO:0000313" key="3">
    <source>
        <dbReference type="EMBL" id="CAF1000168.1"/>
    </source>
</evidence>